<dbReference type="SUPFAM" id="SSF47757">
    <property type="entry name" value="Chemotaxis receptor methyltransferase CheR, N-terminal domain"/>
    <property type="match status" value="1"/>
</dbReference>
<name>A0A4U0QBI0_9NEIS</name>
<dbReference type="InterPro" id="IPR036804">
    <property type="entry name" value="CheR_N_sf"/>
</dbReference>
<dbReference type="PROSITE" id="PS50123">
    <property type="entry name" value="CHER"/>
    <property type="match status" value="1"/>
</dbReference>
<dbReference type="PRINTS" id="PR00996">
    <property type="entry name" value="CHERMTFRASE"/>
</dbReference>
<dbReference type="GO" id="GO:0008983">
    <property type="term" value="F:protein-glutamate O-methyltransferase activity"/>
    <property type="evidence" value="ECO:0007669"/>
    <property type="project" value="UniProtKB-EC"/>
</dbReference>
<comment type="caution">
    <text evidence="7">The sequence shown here is derived from an EMBL/GenBank/DDBJ whole genome shotgun (WGS) entry which is preliminary data.</text>
</comment>
<dbReference type="EMBL" id="SUMF01000001">
    <property type="protein sequence ID" value="TJZ78751.1"/>
    <property type="molecule type" value="Genomic_DNA"/>
</dbReference>
<evidence type="ECO:0000259" key="6">
    <source>
        <dbReference type="PROSITE" id="PS50123"/>
    </source>
</evidence>
<keyword evidence="5" id="KW-0949">S-adenosyl-L-methionine</keyword>
<dbReference type="Proteomes" id="UP000310016">
    <property type="component" value="Unassembled WGS sequence"/>
</dbReference>
<evidence type="ECO:0000256" key="1">
    <source>
        <dbReference type="ARBA" id="ARBA00001541"/>
    </source>
</evidence>
<sequence length="290" mass="33529">MTEPVASREPEISHADFERFSDFFYRKTGIVFDQGKRYFVDRRLQRRMSETGHAEFDAYFGALLAGCDRPGGEMQQLINAMTINETYFYREEYQFRCLVESLLPDLLSRRGPDETLRIWSIPAASGEEPYSLAIYLLEHWPLLAERNVELLASDIDTEMLDLARAGLYPARALHQLPQPLRDRYFMREAGGHRIDAMLRDAIAFSAVNVCDVESMRAWRDVDVVFCRNLLIYFDDLSRRQAAEALYDALRPGGYICLGHAESMSRISSLFTVRKFPDAIVYQKPIESRPR</sequence>
<dbReference type="Pfam" id="PF03705">
    <property type="entry name" value="CheR_N"/>
    <property type="match status" value="1"/>
</dbReference>
<dbReference type="PANTHER" id="PTHR24422:SF10">
    <property type="entry name" value="CHEMOTAXIS PROTEIN METHYLTRANSFERASE 2"/>
    <property type="match status" value="1"/>
</dbReference>
<dbReference type="InterPro" id="IPR022642">
    <property type="entry name" value="CheR_C"/>
</dbReference>
<evidence type="ECO:0000256" key="3">
    <source>
        <dbReference type="ARBA" id="ARBA00022603"/>
    </source>
</evidence>
<dbReference type="InterPro" id="IPR022641">
    <property type="entry name" value="CheR_N"/>
</dbReference>
<keyword evidence="4 7" id="KW-0808">Transferase</keyword>
<accession>A0A4U0QBI0</accession>
<evidence type="ECO:0000256" key="5">
    <source>
        <dbReference type="ARBA" id="ARBA00022691"/>
    </source>
</evidence>
<evidence type="ECO:0000313" key="8">
    <source>
        <dbReference type="Proteomes" id="UP000310016"/>
    </source>
</evidence>
<dbReference type="RefSeq" id="WP_136771267.1">
    <property type="nucleotide sequence ID" value="NZ_CP156074.1"/>
</dbReference>
<dbReference type="Gene3D" id="3.40.50.150">
    <property type="entry name" value="Vaccinia Virus protein VP39"/>
    <property type="match status" value="1"/>
</dbReference>
<proteinExistence type="predicted"/>
<dbReference type="SUPFAM" id="SSF53335">
    <property type="entry name" value="S-adenosyl-L-methionine-dependent methyltransferases"/>
    <property type="match status" value="1"/>
</dbReference>
<dbReference type="AlphaFoldDB" id="A0A4U0QBI0"/>
<keyword evidence="8" id="KW-1185">Reference proteome</keyword>
<dbReference type="PANTHER" id="PTHR24422">
    <property type="entry name" value="CHEMOTAXIS PROTEIN METHYLTRANSFERASE"/>
    <property type="match status" value="1"/>
</dbReference>
<keyword evidence="3 7" id="KW-0489">Methyltransferase</keyword>
<dbReference type="Pfam" id="PF01739">
    <property type="entry name" value="CheR"/>
    <property type="match status" value="1"/>
</dbReference>
<dbReference type="InterPro" id="IPR000780">
    <property type="entry name" value="CheR_MeTrfase"/>
</dbReference>
<dbReference type="SMART" id="SM00138">
    <property type="entry name" value="MeTrc"/>
    <property type="match status" value="1"/>
</dbReference>
<comment type="catalytic activity">
    <reaction evidence="1">
        <text>L-glutamyl-[protein] + S-adenosyl-L-methionine = [protein]-L-glutamate 5-O-methyl ester + S-adenosyl-L-homocysteine</text>
        <dbReference type="Rhea" id="RHEA:24452"/>
        <dbReference type="Rhea" id="RHEA-COMP:10208"/>
        <dbReference type="Rhea" id="RHEA-COMP:10311"/>
        <dbReference type="ChEBI" id="CHEBI:29973"/>
        <dbReference type="ChEBI" id="CHEBI:57856"/>
        <dbReference type="ChEBI" id="CHEBI:59789"/>
        <dbReference type="ChEBI" id="CHEBI:82795"/>
        <dbReference type="EC" id="2.1.1.80"/>
    </reaction>
</comment>
<organism evidence="7 8">
    <name type="scientific">Chitiniphilus eburneus</name>
    <dbReference type="NCBI Taxonomy" id="2571148"/>
    <lineage>
        <taxon>Bacteria</taxon>
        <taxon>Pseudomonadati</taxon>
        <taxon>Pseudomonadota</taxon>
        <taxon>Betaproteobacteria</taxon>
        <taxon>Neisseriales</taxon>
        <taxon>Chitinibacteraceae</taxon>
        <taxon>Chitiniphilus</taxon>
    </lineage>
</organism>
<dbReference type="EC" id="2.1.1.80" evidence="2"/>
<dbReference type="Gene3D" id="1.10.155.10">
    <property type="entry name" value="Chemotaxis receptor methyltransferase CheR, N-terminal domain"/>
    <property type="match status" value="1"/>
</dbReference>
<dbReference type="InterPro" id="IPR029063">
    <property type="entry name" value="SAM-dependent_MTases_sf"/>
</dbReference>
<evidence type="ECO:0000313" key="7">
    <source>
        <dbReference type="EMBL" id="TJZ78751.1"/>
    </source>
</evidence>
<dbReference type="InterPro" id="IPR050903">
    <property type="entry name" value="Bact_Chemotaxis_MeTrfase"/>
</dbReference>
<reference evidence="7 8" key="1">
    <citation type="submission" date="2019-04" db="EMBL/GenBank/DDBJ databases">
        <title>Chitiniphilus eburnea sp. nov., a novel chitinolytic bacterium isolated from aquaculture sludge.</title>
        <authorList>
            <person name="Sheng M."/>
        </authorList>
    </citation>
    <scope>NUCLEOTIDE SEQUENCE [LARGE SCALE GENOMIC DNA]</scope>
    <source>
        <strain evidence="7 8">HX-2-15</strain>
    </source>
</reference>
<dbReference type="OrthoDB" id="9816309at2"/>
<gene>
    <name evidence="7" type="ORF">FAZ21_00210</name>
</gene>
<protein>
    <recommendedName>
        <fullName evidence="2">protein-glutamate O-methyltransferase</fullName>
        <ecNumber evidence="2">2.1.1.80</ecNumber>
    </recommendedName>
</protein>
<feature type="domain" description="CheR-type methyltransferase" evidence="6">
    <location>
        <begin position="5"/>
        <end position="286"/>
    </location>
</feature>
<evidence type="ECO:0000256" key="4">
    <source>
        <dbReference type="ARBA" id="ARBA00022679"/>
    </source>
</evidence>
<dbReference type="GO" id="GO:0032259">
    <property type="term" value="P:methylation"/>
    <property type="evidence" value="ECO:0007669"/>
    <property type="project" value="UniProtKB-KW"/>
</dbReference>
<evidence type="ECO:0000256" key="2">
    <source>
        <dbReference type="ARBA" id="ARBA00012534"/>
    </source>
</evidence>